<dbReference type="InterPro" id="IPR036271">
    <property type="entry name" value="Tet_transcr_reg_TetR-rel_C_sf"/>
</dbReference>
<accession>A0ABV9VQJ9</accession>
<sequence>MAMGRPRGFDPDAVVDAAVEVFWRKGYEGASMADLCAATGLRPGSVYAAYGSKLGLFSAAVDRYVDTVFAYGMSALEAPTAAEVVRTWLLGSVAATTGATTPAGCLLVQGALATGESAAEAQEVLAAKRRAGEHVLAQRLARARTCGDLPADADPELIARFVLTVAEGIAVQAASGVDRAALLAVVDLVTARLPW</sequence>
<gene>
    <name evidence="6" type="ORF">ACFPIJ_07715</name>
</gene>
<evidence type="ECO:0000256" key="3">
    <source>
        <dbReference type="ARBA" id="ARBA00023163"/>
    </source>
</evidence>
<protein>
    <submittedName>
        <fullName evidence="6">TetR/AcrR family transcriptional regulator</fullName>
    </submittedName>
</protein>
<feature type="domain" description="HTH tetR-type" evidence="5">
    <location>
        <begin position="8"/>
        <end position="68"/>
    </location>
</feature>
<evidence type="ECO:0000256" key="2">
    <source>
        <dbReference type="ARBA" id="ARBA00023125"/>
    </source>
</evidence>
<dbReference type="RefSeq" id="WP_380113940.1">
    <property type="nucleotide sequence ID" value="NZ_JBHSIU010000010.1"/>
</dbReference>
<dbReference type="Proteomes" id="UP001595912">
    <property type="component" value="Unassembled WGS sequence"/>
</dbReference>
<comment type="caution">
    <text evidence="6">The sequence shown here is derived from an EMBL/GenBank/DDBJ whole genome shotgun (WGS) entry which is preliminary data.</text>
</comment>
<name>A0ABV9VQJ9_9ACTN</name>
<reference evidence="7" key="1">
    <citation type="journal article" date="2019" name="Int. J. Syst. Evol. Microbiol.">
        <title>The Global Catalogue of Microorganisms (GCM) 10K type strain sequencing project: providing services to taxonomists for standard genome sequencing and annotation.</title>
        <authorList>
            <consortium name="The Broad Institute Genomics Platform"/>
            <consortium name="The Broad Institute Genome Sequencing Center for Infectious Disease"/>
            <person name="Wu L."/>
            <person name="Ma J."/>
        </authorList>
    </citation>
    <scope>NUCLEOTIDE SEQUENCE [LARGE SCALE GENOMIC DNA]</scope>
    <source>
        <strain evidence="7">CGMCC 4.7152</strain>
    </source>
</reference>
<keyword evidence="1" id="KW-0805">Transcription regulation</keyword>
<proteinExistence type="predicted"/>
<dbReference type="Pfam" id="PF00440">
    <property type="entry name" value="TetR_N"/>
    <property type="match status" value="1"/>
</dbReference>
<dbReference type="Gene3D" id="1.10.10.60">
    <property type="entry name" value="Homeodomain-like"/>
    <property type="match status" value="1"/>
</dbReference>
<keyword evidence="3" id="KW-0804">Transcription</keyword>
<dbReference type="Pfam" id="PF16925">
    <property type="entry name" value="TetR_C_13"/>
    <property type="match status" value="1"/>
</dbReference>
<dbReference type="Gene3D" id="1.10.357.10">
    <property type="entry name" value="Tetracycline Repressor, domain 2"/>
    <property type="match status" value="1"/>
</dbReference>
<keyword evidence="7" id="KW-1185">Reference proteome</keyword>
<dbReference type="PANTHER" id="PTHR47506:SF1">
    <property type="entry name" value="HTH-TYPE TRANSCRIPTIONAL REGULATOR YJDC"/>
    <property type="match status" value="1"/>
</dbReference>
<dbReference type="SUPFAM" id="SSF48498">
    <property type="entry name" value="Tetracyclin repressor-like, C-terminal domain"/>
    <property type="match status" value="1"/>
</dbReference>
<evidence type="ECO:0000256" key="4">
    <source>
        <dbReference type="PROSITE-ProRule" id="PRU00335"/>
    </source>
</evidence>
<evidence type="ECO:0000256" key="1">
    <source>
        <dbReference type="ARBA" id="ARBA00023015"/>
    </source>
</evidence>
<dbReference type="InterPro" id="IPR001647">
    <property type="entry name" value="HTH_TetR"/>
</dbReference>
<evidence type="ECO:0000313" key="7">
    <source>
        <dbReference type="Proteomes" id="UP001595912"/>
    </source>
</evidence>
<evidence type="ECO:0000313" key="6">
    <source>
        <dbReference type="EMBL" id="MFC4997710.1"/>
    </source>
</evidence>
<keyword evidence="2 4" id="KW-0238">DNA-binding</keyword>
<dbReference type="EMBL" id="JBHSIU010000010">
    <property type="protein sequence ID" value="MFC4997710.1"/>
    <property type="molecule type" value="Genomic_DNA"/>
</dbReference>
<dbReference type="PROSITE" id="PS50977">
    <property type="entry name" value="HTH_TETR_2"/>
    <property type="match status" value="1"/>
</dbReference>
<dbReference type="SUPFAM" id="SSF46689">
    <property type="entry name" value="Homeodomain-like"/>
    <property type="match status" value="1"/>
</dbReference>
<dbReference type="PANTHER" id="PTHR47506">
    <property type="entry name" value="TRANSCRIPTIONAL REGULATORY PROTEIN"/>
    <property type="match status" value="1"/>
</dbReference>
<feature type="DNA-binding region" description="H-T-H motif" evidence="4">
    <location>
        <begin position="31"/>
        <end position="50"/>
    </location>
</feature>
<evidence type="ECO:0000259" key="5">
    <source>
        <dbReference type="PROSITE" id="PS50977"/>
    </source>
</evidence>
<organism evidence="6 7">
    <name type="scientific">Dactylosporangium cerinum</name>
    <dbReference type="NCBI Taxonomy" id="1434730"/>
    <lineage>
        <taxon>Bacteria</taxon>
        <taxon>Bacillati</taxon>
        <taxon>Actinomycetota</taxon>
        <taxon>Actinomycetes</taxon>
        <taxon>Micromonosporales</taxon>
        <taxon>Micromonosporaceae</taxon>
        <taxon>Dactylosporangium</taxon>
    </lineage>
</organism>
<dbReference type="InterPro" id="IPR009057">
    <property type="entry name" value="Homeodomain-like_sf"/>
</dbReference>
<dbReference type="InterPro" id="IPR011075">
    <property type="entry name" value="TetR_C"/>
</dbReference>